<sequence>MLVSDFDFPLPPDLIAERPAVPRDSARLLHYRAGEGIDPKTWVVRDLPLLLRPDDILVFNDTRVIPARLFGRRDRGPSEVKVEALLLRPVGGRQWQAMLRPARRLKPGDAITFDGGIRAEMVERNGDQLVLQFDRDDAGLLVALEQVGAMPLPPYITAQRAADERDRSDYQTMFAEKLGAIAAPTAGLHFTPDLTEKLKEIGVRFARVTLHVGAGTFLPVKVDRVEDHQMHAEWGEVSAATVEAVQAARAAGGRVIAIGTTSLRLLESAARQTGELRPFTGETDIFITPGFDFRVADGLLTNFHLPKSTLVMLVAAFVGIAGQRAIYRHAVDNGFRFYSYGDTSLLFRQPRR</sequence>
<keyword evidence="1 5" id="KW-0963">Cytoplasm</keyword>
<keyword evidence="7" id="KW-1185">Reference proteome</keyword>
<keyword evidence="6" id="KW-0328">Glycosyltransferase</keyword>
<dbReference type="InterPro" id="IPR042118">
    <property type="entry name" value="QueA_dom1"/>
</dbReference>
<dbReference type="InterPro" id="IPR003699">
    <property type="entry name" value="QueA"/>
</dbReference>
<dbReference type="InterPro" id="IPR036100">
    <property type="entry name" value="QueA_sf"/>
</dbReference>
<dbReference type="SUPFAM" id="SSF111337">
    <property type="entry name" value="QueA-like"/>
    <property type="match status" value="1"/>
</dbReference>
<comment type="function">
    <text evidence="5">Transfers and isomerizes the ribose moiety from AdoMet to the 7-aminomethyl group of 7-deazaguanine (preQ1-tRNA) to give epoxyqueuosine (oQ-tRNA).</text>
</comment>
<keyword evidence="2 5" id="KW-0808">Transferase</keyword>
<evidence type="ECO:0000256" key="3">
    <source>
        <dbReference type="ARBA" id="ARBA00022691"/>
    </source>
</evidence>
<evidence type="ECO:0000256" key="4">
    <source>
        <dbReference type="ARBA" id="ARBA00022785"/>
    </source>
</evidence>
<dbReference type="EMBL" id="JBHRYJ010000007">
    <property type="protein sequence ID" value="MFC3678185.1"/>
    <property type="molecule type" value="Genomic_DNA"/>
</dbReference>
<dbReference type="Gene3D" id="3.40.1780.10">
    <property type="entry name" value="QueA-like"/>
    <property type="match status" value="1"/>
</dbReference>
<accession>A0ABV7VKZ0</accession>
<dbReference type="GO" id="GO:0051075">
    <property type="term" value="F:S-adenosylmethionine:tRNA ribosyltransferase-isomerase activity"/>
    <property type="evidence" value="ECO:0007669"/>
    <property type="project" value="UniProtKB-EC"/>
</dbReference>
<evidence type="ECO:0000256" key="1">
    <source>
        <dbReference type="ARBA" id="ARBA00022490"/>
    </source>
</evidence>
<comment type="similarity">
    <text evidence="5">Belongs to the QueA family.</text>
</comment>
<dbReference type="RefSeq" id="WP_379729790.1">
    <property type="nucleotide sequence ID" value="NZ_JBHRYJ010000007.1"/>
</dbReference>
<dbReference type="PANTHER" id="PTHR30307:SF0">
    <property type="entry name" value="S-ADENOSYLMETHIONINE:TRNA RIBOSYLTRANSFERASE-ISOMERASE"/>
    <property type="match status" value="1"/>
</dbReference>
<dbReference type="NCBIfam" id="NF001140">
    <property type="entry name" value="PRK00147.1"/>
    <property type="match status" value="1"/>
</dbReference>
<comment type="caution">
    <text evidence="6">The sequence shown here is derived from an EMBL/GenBank/DDBJ whole genome shotgun (WGS) entry which is preliminary data.</text>
</comment>
<comment type="pathway">
    <text evidence="5">tRNA modification; tRNA-queuosine biosynthesis.</text>
</comment>
<organism evidence="6 7">
    <name type="scientific">Ferrovibrio xuzhouensis</name>
    <dbReference type="NCBI Taxonomy" id="1576914"/>
    <lineage>
        <taxon>Bacteria</taxon>
        <taxon>Pseudomonadati</taxon>
        <taxon>Pseudomonadota</taxon>
        <taxon>Alphaproteobacteria</taxon>
        <taxon>Rhodospirillales</taxon>
        <taxon>Rhodospirillaceae</taxon>
        <taxon>Ferrovibrio</taxon>
    </lineage>
</organism>
<dbReference type="Pfam" id="PF02547">
    <property type="entry name" value="Queuosine_synth"/>
    <property type="match status" value="1"/>
</dbReference>
<evidence type="ECO:0000256" key="2">
    <source>
        <dbReference type="ARBA" id="ARBA00022679"/>
    </source>
</evidence>
<comment type="subunit">
    <text evidence="5">Monomer.</text>
</comment>
<evidence type="ECO:0000313" key="6">
    <source>
        <dbReference type="EMBL" id="MFC3678185.1"/>
    </source>
</evidence>
<dbReference type="InterPro" id="IPR042119">
    <property type="entry name" value="QueA_dom2"/>
</dbReference>
<proteinExistence type="inferred from homology"/>
<keyword evidence="3 5" id="KW-0949">S-adenosyl-L-methionine</keyword>
<keyword evidence="4 5" id="KW-0671">Queuosine biosynthesis</keyword>
<name>A0ABV7VKZ0_9PROT</name>
<dbReference type="NCBIfam" id="TIGR00113">
    <property type="entry name" value="queA"/>
    <property type="match status" value="1"/>
</dbReference>
<dbReference type="PANTHER" id="PTHR30307">
    <property type="entry name" value="S-ADENOSYLMETHIONINE:TRNA RIBOSYLTRANSFERASE-ISOMERASE"/>
    <property type="match status" value="1"/>
</dbReference>
<gene>
    <name evidence="5 6" type="primary">queA</name>
    <name evidence="6" type="ORF">ACFOOQ_21725</name>
</gene>
<dbReference type="Gene3D" id="2.40.10.240">
    <property type="entry name" value="QueA-like"/>
    <property type="match status" value="1"/>
</dbReference>
<comment type="subcellular location">
    <subcellularLocation>
        <location evidence="5">Cytoplasm</location>
    </subcellularLocation>
</comment>
<dbReference type="Proteomes" id="UP001595711">
    <property type="component" value="Unassembled WGS sequence"/>
</dbReference>
<protein>
    <recommendedName>
        <fullName evidence="5">S-adenosylmethionine:tRNA ribosyltransferase-isomerase</fullName>
        <ecNumber evidence="5">2.4.99.17</ecNumber>
    </recommendedName>
    <alternativeName>
        <fullName evidence="5">Queuosine biosynthesis protein QueA</fullName>
    </alternativeName>
</protein>
<reference evidence="7" key="1">
    <citation type="journal article" date="2019" name="Int. J. Syst. Evol. Microbiol.">
        <title>The Global Catalogue of Microorganisms (GCM) 10K type strain sequencing project: providing services to taxonomists for standard genome sequencing and annotation.</title>
        <authorList>
            <consortium name="The Broad Institute Genomics Platform"/>
            <consortium name="The Broad Institute Genome Sequencing Center for Infectious Disease"/>
            <person name="Wu L."/>
            <person name="Ma J."/>
        </authorList>
    </citation>
    <scope>NUCLEOTIDE SEQUENCE [LARGE SCALE GENOMIC DNA]</scope>
    <source>
        <strain evidence="7">KCTC 42182</strain>
    </source>
</reference>
<comment type="catalytic activity">
    <reaction evidence="5">
        <text>7-aminomethyl-7-carbaguanosine(34) in tRNA + S-adenosyl-L-methionine = epoxyqueuosine(34) in tRNA + adenine + L-methionine + 2 H(+)</text>
        <dbReference type="Rhea" id="RHEA:32155"/>
        <dbReference type="Rhea" id="RHEA-COMP:10342"/>
        <dbReference type="Rhea" id="RHEA-COMP:18582"/>
        <dbReference type="ChEBI" id="CHEBI:15378"/>
        <dbReference type="ChEBI" id="CHEBI:16708"/>
        <dbReference type="ChEBI" id="CHEBI:57844"/>
        <dbReference type="ChEBI" id="CHEBI:59789"/>
        <dbReference type="ChEBI" id="CHEBI:82833"/>
        <dbReference type="ChEBI" id="CHEBI:194443"/>
        <dbReference type="EC" id="2.4.99.17"/>
    </reaction>
</comment>
<evidence type="ECO:0000313" key="7">
    <source>
        <dbReference type="Proteomes" id="UP001595711"/>
    </source>
</evidence>
<dbReference type="HAMAP" id="MF_00113">
    <property type="entry name" value="QueA"/>
    <property type="match status" value="1"/>
</dbReference>
<dbReference type="EC" id="2.4.99.17" evidence="5"/>
<evidence type="ECO:0000256" key="5">
    <source>
        <dbReference type="HAMAP-Rule" id="MF_00113"/>
    </source>
</evidence>